<dbReference type="Proteomes" id="UP000029278">
    <property type="component" value="Unassembled WGS sequence"/>
</dbReference>
<feature type="transmembrane region" description="Helical" evidence="1">
    <location>
        <begin position="20"/>
        <end position="43"/>
    </location>
</feature>
<proteinExistence type="predicted"/>
<evidence type="ECO:0000313" key="3">
    <source>
        <dbReference type="Proteomes" id="UP000029278"/>
    </source>
</evidence>
<sequence>MCEYDTDDYNFKRQNMIKNLYGVVITLYNTGVSCEFFACYIILVSSFCDIVTDIIL</sequence>
<dbReference type="HOGENOM" id="CLU_3009987_0_0_9"/>
<keyword evidence="1" id="KW-0812">Transmembrane</keyword>
<comment type="caution">
    <text evidence="2">The sequence shown here is derived from an EMBL/GenBank/DDBJ whole genome shotgun (WGS) entry which is preliminary data.</text>
</comment>
<dbReference type="STRING" id="44252.DJ90_6218"/>
<keyword evidence="1" id="KW-0472">Membrane</keyword>
<keyword evidence="1" id="KW-1133">Transmembrane helix</keyword>
<evidence type="ECO:0000256" key="1">
    <source>
        <dbReference type="SAM" id="Phobius"/>
    </source>
</evidence>
<protein>
    <submittedName>
        <fullName evidence="2">Uncharacterized protein</fullName>
    </submittedName>
</protein>
<dbReference type="EMBL" id="JMQA01000060">
    <property type="protein sequence ID" value="KFM89105.1"/>
    <property type="molecule type" value="Genomic_DNA"/>
</dbReference>
<gene>
    <name evidence="2" type="ORF">DJ90_6218</name>
</gene>
<name>A0A090Y9W4_PAEMA</name>
<accession>A0A090Y9W4</accession>
<keyword evidence="3" id="KW-1185">Reference proteome</keyword>
<reference evidence="2 3" key="1">
    <citation type="submission" date="2014-04" db="EMBL/GenBank/DDBJ databases">
        <authorList>
            <person name="Bishop-Lilly K.A."/>
            <person name="Broomall S.M."/>
            <person name="Chain P.S."/>
            <person name="Chertkov O."/>
            <person name="Coyne S.R."/>
            <person name="Daligault H.E."/>
            <person name="Davenport K.W."/>
            <person name="Erkkila T."/>
            <person name="Frey K.G."/>
            <person name="Gibbons H.S."/>
            <person name="Gu W."/>
            <person name="Jaissle J."/>
            <person name="Johnson S.L."/>
            <person name="Koroleva G.I."/>
            <person name="Ladner J.T."/>
            <person name="Lo C.-C."/>
            <person name="Minogue T.D."/>
            <person name="Munk C."/>
            <person name="Palacios G.F."/>
            <person name="Redden C.L."/>
            <person name="Rosenzweig C.N."/>
            <person name="Scholz M.B."/>
            <person name="Teshima H."/>
            <person name="Xu Y."/>
        </authorList>
    </citation>
    <scope>NUCLEOTIDE SEQUENCE [LARGE SCALE GENOMIC DNA]</scope>
    <source>
        <strain evidence="2 3">8244</strain>
    </source>
</reference>
<dbReference type="AlphaFoldDB" id="A0A090Y9W4"/>
<evidence type="ECO:0000313" key="2">
    <source>
        <dbReference type="EMBL" id="KFM89105.1"/>
    </source>
</evidence>
<organism evidence="2 3">
    <name type="scientific">Paenibacillus macerans</name>
    <name type="common">Bacillus macerans</name>
    <dbReference type="NCBI Taxonomy" id="44252"/>
    <lineage>
        <taxon>Bacteria</taxon>
        <taxon>Bacillati</taxon>
        <taxon>Bacillota</taxon>
        <taxon>Bacilli</taxon>
        <taxon>Bacillales</taxon>
        <taxon>Paenibacillaceae</taxon>
        <taxon>Paenibacillus</taxon>
    </lineage>
</organism>